<dbReference type="PANTHER" id="PTHR46757">
    <property type="entry name" value="SORTING NEXIN-RELATED"/>
    <property type="match status" value="1"/>
</dbReference>
<comment type="caution">
    <text evidence="3">The sequence shown here is derived from an EMBL/GenBank/DDBJ whole genome shotgun (WGS) entry which is preliminary data.</text>
</comment>
<reference evidence="3" key="1">
    <citation type="journal article" date="2018" name="DNA Res.">
        <title>Multiple hybrid de novo genome assembly of finger millet, an orphan allotetraploid crop.</title>
        <authorList>
            <person name="Hatakeyama M."/>
            <person name="Aluri S."/>
            <person name="Balachadran M.T."/>
            <person name="Sivarajan S.R."/>
            <person name="Patrignani A."/>
            <person name="Gruter S."/>
            <person name="Poveda L."/>
            <person name="Shimizu-Inatsugi R."/>
            <person name="Baeten J."/>
            <person name="Francoijs K.J."/>
            <person name="Nataraja K.N."/>
            <person name="Reddy Y.A.N."/>
            <person name="Phadnis S."/>
            <person name="Ravikumar R.L."/>
            <person name="Schlapbach R."/>
            <person name="Sreeman S.M."/>
            <person name="Shimizu K.K."/>
        </authorList>
    </citation>
    <scope>NUCLEOTIDE SEQUENCE</scope>
</reference>
<feature type="region of interest" description="Disordered" evidence="1">
    <location>
        <begin position="1"/>
        <end position="63"/>
    </location>
</feature>
<feature type="compositionally biased region" description="Low complexity" evidence="1">
    <location>
        <begin position="1"/>
        <end position="40"/>
    </location>
</feature>
<keyword evidence="5" id="KW-1185">Reference proteome</keyword>
<dbReference type="InterPro" id="IPR044279">
    <property type="entry name" value="SNX2A/B"/>
</dbReference>
<evidence type="ECO:0000313" key="4">
    <source>
        <dbReference type="EMBL" id="GJM89292.1"/>
    </source>
</evidence>
<dbReference type="GO" id="GO:0035091">
    <property type="term" value="F:phosphatidylinositol binding"/>
    <property type="evidence" value="ECO:0007669"/>
    <property type="project" value="InterPro"/>
</dbReference>
<dbReference type="InterPro" id="IPR001683">
    <property type="entry name" value="PX_dom"/>
</dbReference>
<evidence type="ECO:0000259" key="2">
    <source>
        <dbReference type="PROSITE" id="PS50195"/>
    </source>
</evidence>
<evidence type="ECO:0000313" key="5">
    <source>
        <dbReference type="Proteomes" id="UP001054889"/>
    </source>
</evidence>
<dbReference type="AlphaFoldDB" id="A0AAV5BR28"/>
<protein>
    <recommendedName>
        <fullName evidence="2">PX domain-containing protein</fullName>
    </recommendedName>
</protein>
<gene>
    <name evidence="3" type="primary">ga05014</name>
    <name evidence="4" type="synonym">ga05467</name>
    <name evidence="3" type="ORF">PR202_ga05014</name>
    <name evidence="4" type="ORF">PR202_ga05467</name>
</gene>
<dbReference type="Pfam" id="PF09325">
    <property type="entry name" value="Vps5"/>
    <property type="match status" value="1"/>
</dbReference>
<dbReference type="PROSITE" id="PS50195">
    <property type="entry name" value="PX"/>
    <property type="match status" value="1"/>
</dbReference>
<reference evidence="3" key="2">
    <citation type="submission" date="2021-12" db="EMBL/GenBank/DDBJ databases">
        <title>Resequencing data analysis of finger millet.</title>
        <authorList>
            <person name="Hatakeyama M."/>
            <person name="Aluri S."/>
            <person name="Balachadran M.T."/>
            <person name="Sivarajan S.R."/>
            <person name="Poveda L."/>
            <person name="Shimizu-Inatsugi R."/>
            <person name="Schlapbach R."/>
            <person name="Sreeman S.M."/>
            <person name="Shimizu K.K."/>
        </authorList>
    </citation>
    <scope>NUCLEOTIDE SEQUENCE</scope>
</reference>
<name>A0AAV5BR28_ELECO</name>
<dbReference type="EMBL" id="BQKI01000002">
    <property type="protein sequence ID" value="GJM88891.1"/>
    <property type="molecule type" value="Genomic_DNA"/>
</dbReference>
<dbReference type="CDD" id="cd07596">
    <property type="entry name" value="BAR_SNX"/>
    <property type="match status" value="1"/>
</dbReference>
<dbReference type="SUPFAM" id="SSF64268">
    <property type="entry name" value="PX domain"/>
    <property type="match status" value="1"/>
</dbReference>
<dbReference type="InterPro" id="IPR027267">
    <property type="entry name" value="AH/BAR_dom_sf"/>
</dbReference>
<accession>A0AAV5BR28</accession>
<dbReference type="Pfam" id="PF00787">
    <property type="entry name" value="PX"/>
    <property type="match status" value="1"/>
</dbReference>
<dbReference type="PANTHER" id="PTHR46757:SF1">
    <property type="entry name" value="OS05G0474500 PROTEIN"/>
    <property type="match status" value="1"/>
</dbReference>
<dbReference type="Gene3D" id="3.30.1520.10">
    <property type="entry name" value="Phox-like domain"/>
    <property type="match status" value="1"/>
</dbReference>
<dbReference type="SMART" id="SM00312">
    <property type="entry name" value="PX"/>
    <property type="match status" value="1"/>
</dbReference>
<feature type="domain" description="PX" evidence="2">
    <location>
        <begin position="98"/>
        <end position="215"/>
    </location>
</feature>
<dbReference type="InterPro" id="IPR015404">
    <property type="entry name" value="Vps5_C"/>
</dbReference>
<organism evidence="3 5">
    <name type="scientific">Eleusine coracana subsp. coracana</name>
    <dbReference type="NCBI Taxonomy" id="191504"/>
    <lineage>
        <taxon>Eukaryota</taxon>
        <taxon>Viridiplantae</taxon>
        <taxon>Streptophyta</taxon>
        <taxon>Embryophyta</taxon>
        <taxon>Tracheophyta</taxon>
        <taxon>Spermatophyta</taxon>
        <taxon>Magnoliopsida</taxon>
        <taxon>Liliopsida</taxon>
        <taxon>Poales</taxon>
        <taxon>Poaceae</taxon>
        <taxon>PACMAD clade</taxon>
        <taxon>Chloridoideae</taxon>
        <taxon>Cynodonteae</taxon>
        <taxon>Eleusininae</taxon>
        <taxon>Eleusine</taxon>
    </lineage>
</organism>
<dbReference type="GO" id="GO:0005768">
    <property type="term" value="C:endosome"/>
    <property type="evidence" value="ECO:0007669"/>
    <property type="project" value="UniProtKB-ARBA"/>
</dbReference>
<dbReference type="EMBL" id="BQKI01000002">
    <property type="protein sequence ID" value="GJM89292.1"/>
    <property type="molecule type" value="Genomic_DNA"/>
</dbReference>
<dbReference type="InterPro" id="IPR036871">
    <property type="entry name" value="PX_dom_sf"/>
</dbReference>
<dbReference type="GO" id="GO:0016020">
    <property type="term" value="C:membrane"/>
    <property type="evidence" value="ECO:0007669"/>
    <property type="project" value="UniProtKB-ARBA"/>
</dbReference>
<proteinExistence type="predicted"/>
<evidence type="ECO:0000313" key="3">
    <source>
        <dbReference type="EMBL" id="GJM88891.1"/>
    </source>
</evidence>
<dbReference type="Gene3D" id="1.20.1270.60">
    <property type="entry name" value="Arfaptin homology (AH) domain/BAR domain"/>
    <property type="match status" value="1"/>
</dbReference>
<sequence>MMAAEPSPSAASAAADDLETLTLDSSSSSAAATSASTDPLLRPPPSTAAAANRDPFVIDDFLDDDDFSPAPAPGIARPPPAHADVSREFKEITVSDPKKHAEPTGGAAGVIPGSGSYFSYLVTTTLAGSDEVVRVRRRFRDVVALADRLATAYRGLFIPARPDKSVLEAQVIQRHDFVSQRCVALQRYLCRLAAHPVVGSSPDLRTFLTQPGAIPTFEGEPPRYWTTTANTAAPPVQVKSGRALFGMFKDLKQTVVNGLAATKPPPVEQETDMEFLGHKAKLEDLKQQLTTTSQQAEVLVKAREDLSETAGHLGMTLIRLAKFEKEQATNSSQRSRAGDVHNFALSVLKFSRSHKQLNSKIVKDLGTIHEYMEAMISVDHAFTDRSNALHHVQSLSADIYSLHSRAGRLAVPQKVMEHEWSNYQKAEGLKETIKSTEAAKIDALKEYENIKVNHLKNMPCLYP</sequence>
<dbReference type="Proteomes" id="UP001054889">
    <property type="component" value="Unassembled WGS sequence"/>
</dbReference>
<evidence type="ECO:0000256" key="1">
    <source>
        <dbReference type="SAM" id="MobiDB-lite"/>
    </source>
</evidence>